<protein>
    <recommendedName>
        <fullName evidence="4">Zinc-dependent peptidase</fullName>
    </recommendedName>
</protein>
<dbReference type="GO" id="GO:0008237">
    <property type="term" value="F:metallopeptidase activity"/>
    <property type="evidence" value="ECO:0007669"/>
    <property type="project" value="InterPro"/>
</dbReference>
<proteinExistence type="predicted"/>
<dbReference type="KEGG" id="pspi:PS2015_629"/>
<gene>
    <name evidence="2" type="ORF">PS2015_629</name>
</gene>
<evidence type="ECO:0000313" key="2">
    <source>
        <dbReference type="EMBL" id="ALO45312.1"/>
    </source>
</evidence>
<dbReference type="InterPro" id="IPR010384">
    <property type="entry name" value="MtfA_fam"/>
</dbReference>
<evidence type="ECO:0000256" key="1">
    <source>
        <dbReference type="SAM" id="Phobius"/>
    </source>
</evidence>
<dbReference type="OrthoDB" id="9786424at2"/>
<keyword evidence="1" id="KW-0472">Membrane</keyword>
<dbReference type="InterPro" id="IPR042252">
    <property type="entry name" value="MtfA_N"/>
</dbReference>
<dbReference type="Proteomes" id="UP000065641">
    <property type="component" value="Chromosome"/>
</dbReference>
<dbReference type="PATRIC" id="fig|1249552.3.peg.634"/>
<feature type="transmembrane region" description="Helical" evidence="1">
    <location>
        <begin position="6"/>
        <end position="26"/>
    </location>
</feature>
<sequence>MDLSSQLIIALLFLLVVAVALWLFAAPQWRRKRLDRQPFPAAWESIVAQRLPFYARMPAEVKRTLQNRIKHFIADKNFYGCAGQYVDDNVRVSIAAQASLLVLNRPGDDYADLHAILVYPSEFMVRHDGVDEHGLVSDDEHILAGESWNNGRIVLSWDSVEHGASDFRDGHNVVLHEFAHQLDHQSGATNGAPRLGSRGAYKQWSVVFSEAFERLQRQAMEQDAWHAHDDVLDLYGATNPAEFFAVATETFFEKPGPLAEQHPALFEQLFQYYGVDTRDWH</sequence>
<keyword evidence="1" id="KW-0812">Transmembrane</keyword>
<dbReference type="PANTHER" id="PTHR30164">
    <property type="entry name" value="MTFA PEPTIDASE"/>
    <property type="match status" value="1"/>
</dbReference>
<keyword evidence="1" id="KW-1133">Transmembrane helix</keyword>
<dbReference type="PANTHER" id="PTHR30164:SF2">
    <property type="entry name" value="PROTEIN MTFA"/>
    <property type="match status" value="1"/>
</dbReference>
<dbReference type="Pfam" id="PF06167">
    <property type="entry name" value="Peptidase_M90"/>
    <property type="match status" value="1"/>
</dbReference>
<dbReference type="InterPro" id="IPR024079">
    <property type="entry name" value="MetalloPept_cat_dom_sf"/>
</dbReference>
<accession>A0A0S2KAA6</accession>
<dbReference type="SUPFAM" id="SSF55486">
    <property type="entry name" value="Metalloproteases ('zincins'), catalytic domain"/>
    <property type="match status" value="1"/>
</dbReference>
<dbReference type="Gene3D" id="1.10.472.150">
    <property type="entry name" value="Glucose-regulated metallo-peptidase M90, N-terminal domain"/>
    <property type="match status" value="1"/>
</dbReference>
<dbReference type="AlphaFoldDB" id="A0A0S2KAA6"/>
<dbReference type="STRING" id="1249552.PS2015_629"/>
<keyword evidence="3" id="KW-1185">Reference proteome</keyword>
<evidence type="ECO:0000313" key="3">
    <source>
        <dbReference type="Proteomes" id="UP000065641"/>
    </source>
</evidence>
<dbReference type="GO" id="GO:0004177">
    <property type="term" value="F:aminopeptidase activity"/>
    <property type="evidence" value="ECO:0007669"/>
    <property type="project" value="TreeGrafter"/>
</dbReference>
<name>A0A0S2KAA6_9GAMM</name>
<reference evidence="2 3" key="1">
    <citation type="submission" date="2015-11" db="EMBL/GenBank/DDBJ databases">
        <authorList>
            <person name="Zhang Y."/>
            <person name="Guo Z."/>
        </authorList>
    </citation>
    <scope>NUCLEOTIDE SEQUENCE [LARGE SCALE GENOMIC DNA]</scope>
    <source>
        <strain evidence="2 3">KCTC 32221</strain>
    </source>
</reference>
<dbReference type="Gene3D" id="3.40.390.10">
    <property type="entry name" value="Collagenase (Catalytic Domain)"/>
    <property type="match status" value="1"/>
</dbReference>
<dbReference type="EMBL" id="CP013189">
    <property type="protein sequence ID" value="ALO45312.1"/>
    <property type="molecule type" value="Genomic_DNA"/>
</dbReference>
<dbReference type="RefSeq" id="WP_156412639.1">
    <property type="nucleotide sequence ID" value="NZ_CP013189.1"/>
</dbReference>
<dbReference type="GO" id="GO:0005829">
    <property type="term" value="C:cytosol"/>
    <property type="evidence" value="ECO:0007669"/>
    <property type="project" value="TreeGrafter"/>
</dbReference>
<evidence type="ECO:0008006" key="4">
    <source>
        <dbReference type="Google" id="ProtNLM"/>
    </source>
</evidence>
<organism evidence="2 3">
    <name type="scientific">Pseudohongiella spirulinae</name>
    <dbReference type="NCBI Taxonomy" id="1249552"/>
    <lineage>
        <taxon>Bacteria</taxon>
        <taxon>Pseudomonadati</taxon>
        <taxon>Pseudomonadota</taxon>
        <taxon>Gammaproteobacteria</taxon>
        <taxon>Pseudomonadales</taxon>
        <taxon>Pseudohongiellaceae</taxon>
        <taxon>Pseudohongiella</taxon>
    </lineage>
</organism>
<dbReference type="CDD" id="cd20169">
    <property type="entry name" value="Peptidase_M90_mtfA"/>
    <property type="match status" value="1"/>
</dbReference>